<sequence length="149" mass="16632">MTKDIEPSNIGGIVIAKPLSIPFEELVEDFAVSGVAEENRRESLFDALGRVGSFGELCGSRCKGEEVDGKRGSTGLGDLKFRPGGVDRNDDDDDVDRLSEAVEPVHLETWIAMTPGAVKFPRVWKMVEQHLNVFQGLKRSRLHFYERKK</sequence>
<dbReference type="RefSeq" id="XP_009856511.1">
    <property type="nucleotide sequence ID" value="XM_009858209.1"/>
</dbReference>
<evidence type="ECO:0000313" key="2">
    <source>
        <dbReference type="EMBL" id="EGO52883.1"/>
    </source>
</evidence>
<protein>
    <submittedName>
        <fullName evidence="2">Uncharacterized protein</fullName>
    </submittedName>
</protein>
<reference evidence="3" key="1">
    <citation type="journal article" date="2011" name="Genetics">
        <title>Massive changes in genome architecture accompany the transition to self-fertility in the filamentous fungus Neurospora tetrasperma.</title>
        <authorList>
            <person name="Ellison C.E."/>
            <person name="Stajich J.E."/>
            <person name="Jacobson D.J."/>
            <person name="Natvig D.O."/>
            <person name="Lapidus A."/>
            <person name="Foster B."/>
            <person name="Aerts A."/>
            <person name="Riley R."/>
            <person name="Lindquist E.A."/>
            <person name="Grigoriev I.V."/>
            <person name="Taylor J.W."/>
        </authorList>
    </citation>
    <scope>NUCLEOTIDE SEQUENCE [LARGE SCALE GENOMIC DNA]</scope>
    <source>
        <strain evidence="3">FGSC 2508 / P0657</strain>
    </source>
</reference>
<dbReference type="HOGENOM" id="CLU_1750200_0_0_1"/>
<dbReference type="VEuPathDB" id="FungiDB:NEUTE1DRAFT_105842"/>
<organism evidence="2 3">
    <name type="scientific">Neurospora tetrasperma (strain FGSC 2508 / ATCC MYA-4615 / P0657)</name>
    <dbReference type="NCBI Taxonomy" id="510951"/>
    <lineage>
        <taxon>Eukaryota</taxon>
        <taxon>Fungi</taxon>
        <taxon>Dikarya</taxon>
        <taxon>Ascomycota</taxon>
        <taxon>Pezizomycotina</taxon>
        <taxon>Sordariomycetes</taxon>
        <taxon>Sordariomycetidae</taxon>
        <taxon>Sordariales</taxon>
        <taxon>Sordariaceae</taxon>
        <taxon>Neurospora</taxon>
    </lineage>
</organism>
<evidence type="ECO:0000313" key="3">
    <source>
        <dbReference type="Proteomes" id="UP000008065"/>
    </source>
</evidence>
<keyword evidence="3" id="KW-1185">Reference proteome</keyword>
<dbReference type="AlphaFoldDB" id="F8MZJ3"/>
<dbReference type="Proteomes" id="UP000008065">
    <property type="component" value="Unassembled WGS sequence"/>
</dbReference>
<dbReference type="EMBL" id="GL891382">
    <property type="protein sequence ID" value="EGO52883.1"/>
    <property type="molecule type" value="Genomic_DNA"/>
</dbReference>
<dbReference type="GeneID" id="20822210"/>
<feature type="region of interest" description="Disordered" evidence="1">
    <location>
        <begin position="73"/>
        <end position="94"/>
    </location>
</feature>
<proteinExistence type="predicted"/>
<gene>
    <name evidence="2" type="ORF">NEUTE1DRAFT_105842</name>
</gene>
<dbReference type="KEGG" id="nte:NEUTE1DRAFT105842"/>
<feature type="compositionally biased region" description="Basic and acidic residues" evidence="1">
    <location>
        <begin position="79"/>
        <end position="88"/>
    </location>
</feature>
<name>F8MZJ3_NEUT8</name>
<accession>F8MZJ3</accession>
<evidence type="ECO:0000256" key="1">
    <source>
        <dbReference type="SAM" id="MobiDB-lite"/>
    </source>
</evidence>